<dbReference type="InterPro" id="IPR002921">
    <property type="entry name" value="Fungal_lipase-type"/>
</dbReference>
<dbReference type="PANTHER" id="PTHR45856">
    <property type="entry name" value="ALPHA/BETA-HYDROLASES SUPERFAMILY PROTEIN"/>
    <property type="match status" value="1"/>
</dbReference>
<evidence type="ECO:0000256" key="1">
    <source>
        <dbReference type="SAM" id="MobiDB-lite"/>
    </source>
</evidence>
<dbReference type="Gramene" id="PNW70839">
    <property type="protein sequence ID" value="PNW70839"/>
    <property type="gene ID" value="CHLRE_17g735600v5"/>
</dbReference>
<dbReference type="SUPFAM" id="SSF53474">
    <property type="entry name" value="alpha/beta-Hydrolases"/>
    <property type="match status" value="1"/>
</dbReference>
<feature type="compositionally biased region" description="Basic and acidic residues" evidence="1">
    <location>
        <begin position="468"/>
        <end position="477"/>
    </location>
</feature>
<dbReference type="OrthoDB" id="537827at2759"/>
<dbReference type="InParanoid" id="A0A2K3CRD1"/>
<feature type="chain" id="PRO_5014343040" description="Fungal lipase-type domain-containing protein" evidence="2">
    <location>
        <begin position="31"/>
        <end position="627"/>
    </location>
</feature>
<name>A0A2K3CRD1_CHLRE</name>
<dbReference type="InterPro" id="IPR029058">
    <property type="entry name" value="AB_hydrolase_fold"/>
</dbReference>
<protein>
    <recommendedName>
        <fullName evidence="3">Fungal lipase-type domain-containing protein</fullName>
    </recommendedName>
</protein>
<proteinExistence type="predicted"/>
<evidence type="ECO:0000313" key="4">
    <source>
        <dbReference type="EMBL" id="PNW70839.1"/>
    </source>
</evidence>
<feature type="compositionally biased region" description="Low complexity" evidence="1">
    <location>
        <begin position="545"/>
        <end position="573"/>
    </location>
</feature>
<dbReference type="GO" id="GO:0006629">
    <property type="term" value="P:lipid metabolic process"/>
    <property type="evidence" value="ECO:0007669"/>
    <property type="project" value="InterPro"/>
</dbReference>
<dbReference type="RefSeq" id="XP_042914996.1">
    <property type="nucleotide sequence ID" value="XM_043072537.1"/>
</dbReference>
<accession>A0A2K3CRD1</accession>
<reference evidence="4 5" key="1">
    <citation type="journal article" date="2007" name="Science">
        <title>The Chlamydomonas genome reveals the evolution of key animal and plant functions.</title>
        <authorList>
            <person name="Merchant S.S."/>
            <person name="Prochnik S.E."/>
            <person name="Vallon O."/>
            <person name="Harris E.H."/>
            <person name="Karpowicz S.J."/>
            <person name="Witman G.B."/>
            <person name="Terry A."/>
            <person name="Salamov A."/>
            <person name="Fritz-Laylin L.K."/>
            <person name="Marechal-Drouard L."/>
            <person name="Marshall W.F."/>
            <person name="Qu L.H."/>
            <person name="Nelson D.R."/>
            <person name="Sanderfoot A.A."/>
            <person name="Spalding M.H."/>
            <person name="Kapitonov V.V."/>
            <person name="Ren Q."/>
            <person name="Ferris P."/>
            <person name="Lindquist E."/>
            <person name="Shapiro H."/>
            <person name="Lucas S.M."/>
            <person name="Grimwood J."/>
            <person name="Schmutz J."/>
            <person name="Cardol P."/>
            <person name="Cerutti H."/>
            <person name="Chanfreau G."/>
            <person name="Chen C.L."/>
            <person name="Cognat V."/>
            <person name="Croft M.T."/>
            <person name="Dent R."/>
            <person name="Dutcher S."/>
            <person name="Fernandez E."/>
            <person name="Fukuzawa H."/>
            <person name="Gonzalez-Ballester D."/>
            <person name="Gonzalez-Halphen D."/>
            <person name="Hallmann A."/>
            <person name="Hanikenne M."/>
            <person name="Hippler M."/>
            <person name="Inwood W."/>
            <person name="Jabbari K."/>
            <person name="Kalanon M."/>
            <person name="Kuras R."/>
            <person name="Lefebvre P.A."/>
            <person name="Lemaire S.D."/>
            <person name="Lobanov A.V."/>
            <person name="Lohr M."/>
            <person name="Manuell A."/>
            <person name="Meier I."/>
            <person name="Mets L."/>
            <person name="Mittag M."/>
            <person name="Mittelmeier T."/>
            <person name="Moroney J.V."/>
            <person name="Moseley J."/>
            <person name="Napoli C."/>
            <person name="Nedelcu A.M."/>
            <person name="Niyogi K."/>
            <person name="Novoselov S.V."/>
            <person name="Paulsen I.T."/>
            <person name="Pazour G."/>
            <person name="Purton S."/>
            <person name="Ral J.P."/>
            <person name="Riano-Pachon D.M."/>
            <person name="Riekhof W."/>
            <person name="Rymarquis L."/>
            <person name="Schroda M."/>
            <person name="Stern D."/>
            <person name="Umen J."/>
            <person name="Willows R."/>
            <person name="Wilson N."/>
            <person name="Zimmer S.L."/>
            <person name="Allmer J."/>
            <person name="Balk J."/>
            <person name="Bisova K."/>
            <person name="Chen C.J."/>
            <person name="Elias M."/>
            <person name="Gendler K."/>
            <person name="Hauser C."/>
            <person name="Lamb M.R."/>
            <person name="Ledford H."/>
            <person name="Long J.C."/>
            <person name="Minagawa J."/>
            <person name="Page M.D."/>
            <person name="Pan J."/>
            <person name="Pootakham W."/>
            <person name="Roje S."/>
            <person name="Rose A."/>
            <person name="Stahlberg E."/>
            <person name="Terauchi A.M."/>
            <person name="Yang P."/>
            <person name="Ball S."/>
            <person name="Bowler C."/>
            <person name="Dieckmann C.L."/>
            <person name="Gladyshev V.N."/>
            <person name="Green P."/>
            <person name="Jorgensen R."/>
            <person name="Mayfield S."/>
            <person name="Mueller-Roeber B."/>
            <person name="Rajamani S."/>
            <person name="Sayre R.T."/>
            <person name="Brokstein P."/>
            <person name="Dubchak I."/>
            <person name="Goodstein D."/>
            <person name="Hornick L."/>
            <person name="Huang Y.W."/>
            <person name="Jhaveri J."/>
            <person name="Luo Y."/>
            <person name="Martinez D."/>
            <person name="Ngau W.C."/>
            <person name="Otillar B."/>
            <person name="Poliakov A."/>
            <person name="Porter A."/>
            <person name="Szajkowski L."/>
            <person name="Werner G."/>
            <person name="Zhou K."/>
            <person name="Grigoriev I.V."/>
            <person name="Rokhsar D.S."/>
            <person name="Grossman A.R."/>
        </authorList>
    </citation>
    <scope>NUCLEOTIDE SEQUENCE [LARGE SCALE GENOMIC DNA]</scope>
    <source>
        <strain evidence="5">CC-503</strain>
    </source>
</reference>
<gene>
    <name evidence="4" type="ORF">CHLRE_17g735600v5</name>
</gene>
<evidence type="ECO:0000259" key="3">
    <source>
        <dbReference type="Pfam" id="PF01764"/>
    </source>
</evidence>
<dbReference type="PANTHER" id="PTHR45856:SF11">
    <property type="entry name" value="FUNGAL LIPASE-LIKE DOMAIN-CONTAINING PROTEIN"/>
    <property type="match status" value="1"/>
</dbReference>
<dbReference type="Proteomes" id="UP000006906">
    <property type="component" value="Chromosome 17"/>
</dbReference>
<keyword evidence="2" id="KW-0732">Signal</keyword>
<evidence type="ECO:0000313" key="5">
    <source>
        <dbReference type="Proteomes" id="UP000006906"/>
    </source>
</evidence>
<feature type="compositionally biased region" description="Low complexity" evidence="1">
    <location>
        <begin position="514"/>
        <end position="528"/>
    </location>
</feature>
<dbReference type="EMBL" id="CM008978">
    <property type="protein sequence ID" value="PNW70839.1"/>
    <property type="molecule type" value="Genomic_DNA"/>
</dbReference>
<dbReference type="Gene3D" id="3.40.50.1820">
    <property type="entry name" value="alpha/beta hydrolase"/>
    <property type="match status" value="1"/>
</dbReference>
<dbReference type="Pfam" id="PF01764">
    <property type="entry name" value="Lipase_3"/>
    <property type="match status" value="1"/>
</dbReference>
<dbReference type="InterPro" id="IPR051218">
    <property type="entry name" value="Sec_MonoDiacylglyc_Lipase"/>
</dbReference>
<feature type="domain" description="Fungal lipase-type" evidence="3">
    <location>
        <begin position="252"/>
        <end position="385"/>
    </location>
</feature>
<dbReference type="KEGG" id="cre:CHLRE_17g735600v5"/>
<feature type="signal peptide" evidence="2">
    <location>
        <begin position="1"/>
        <end position="30"/>
    </location>
</feature>
<dbReference type="CDD" id="cd00519">
    <property type="entry name" value="Lipase_3"/>
    <property type="match status" value="1"/>
</dbReference>
<evidence type="ECO:0000256" key="2">
    <source>
        <dbReference type="SAM" id="SignalP"/>
    </source>
</evidence>
<dbReference type="AlphaFoldDB" id="A0A2K3CRD1"/>
<sequence>MPPSPRPALLLAAVPVALLLLAAGPATVSATWVPAAGCQAGVPCTASNTCLAAAATQVAYLPSAPKSCPAGTQQVGAAYQQVVDYNQCAWTGCSIGGCAAGEQEVTASQCWWGAWNEYCCKLVTNTTLTCRQILNCIFYPNPPSPRPPSPRPPSPPPSPPPPPPPTNWAAFTNGAWDAAATSNNVRMAYVANTLARSIYSGRLLSSDPGATVFGATYQSRIVARLGGIATTMRYLDQSTEVALVESTTSYMIVFRGSEQATDWFATNLDIGWSYTTVFGPGVYVWDGFLSALMANEQALRSLVAATYAAGTTQPRKPLWFAGHSLGAAMAVLFAHYVRTNMGIVPQGIFTFGGPNVGYSDWAAAYQPLLGSRTYIYEDIDDVVVGQPPWPYNDADTPGVRTRFTACQAAIDYNTALAGRRRAELLADAAAAPAAATPAAANGNGNGNAKEVFRGGPKDNAGGGGIHGGAKEMFRGGPKDNVGAAAGSSGSGNGGGSGGRRLLAKAPPPRHSGGTAAAATTAAAAAATTLPTETQQPADTEGLVPLGALGSLDGGSSSNTTGGTATATDAAAGSGTDGDDDGDVQARGNILGLDQHDAQASYMTTIYYCFLSATDKTKVPSVGEVSSW</sequence>
<feature type="compositionally biased region" description="Gly residues" evidence="1">
    <location>
        <begin position="488"/>
        <end position="498"/>
    </location>
</feature>
<keyword evidence="5" id="KW-1185">Reference proteome</keyword>
<feature type="region of interest" description="Disordered" evidence="1">
    <location>
        <begin position="144"/>
        <end position="165"/>
    </location>
</feature>
<dbReference type="GeneID" id="66057126"/>
<feature type="region of interest" description="Disordered" evidence="1">
    <location>
        <begin position="435"/>
        <end position="582"/>
    </location>
</feature>
<feature type="compositionally biased region" description="Low complexity" evidence="1">
    <location>
        <begin position="435"/>
        <end position="448"/>
    </location>
</feature>
<organism evidence="4 5">
    <name type="scientific">Chlamydomonas reinhardtii</name>
    <name type="common">Chlamydomonas smithii</name>
    <dbReference type="NCBI Taxonomy" id="3055"/>
    <lineage>
        <taxon>Eukaryota</taxon>
        <taxon>Viridiplantae</taxon>
        <taxon>Chlorophyta</taxon>
        <taxon>core chlorophytes</taxon>
        <taxon>Chlorophyceae</taxon>
        <taxon>CS clade</taxon>
        <taxon>Chlamydomonadales</taxon>
        <taxon>Chlamydomonadaceae</taxon>
        <taxon>Chlamydomonas</taxon>
    </lineage>
</organism>